<keyword evidence="9 14" id="KW-0133">Cell shape</keyword>
<dbReference type="PANTHER" id="PTHR43445:SF3">
    <property type="entry name" value="UDP-N-ACETYLMURAMATE--L-ALANINE LIGASE"/>
    <property type="match status" value="1"/>
</dbReference>
<dbReference type="GO" id="GO:0005737">
    <property type="term" value="C:cytoplasm"/>
    <property type="evidence" value="ECO:0007669"/>
    <property type="project" value="UniProtKB-SubCell"/>
</dbReference>
<dbReference type="Gene3D" id="3.40.50.720">
    <property type="entry name" value="NAD(P)-binding Rossmann-like Domain"/>
    <property type="match status" value="1"/>
</dbReference>
<dbReference type="GO" id="GO:0051301">
    <property type="term" value="P:cell division"/>
    <property type="evidence" value="ECO:0007669"/>
    <property type="project" value="UniProtKB-KW"/>
</dbReference>
<reference evidence="18 19" key="1">
    <citation type="submission" date="2018-06" db="EMBL/GenBank/DDBJ databases">
        <title>Azoarcus communis strain SWub3 genome.</title>
        <authorList>
            <person name="Zorraquino Salvo V."/>
            <person name="Toubiana D."/>
            <person name="Blumwald E."/>
        </authorList>
    </citation>
    <scope>NUCLEOTIDE SEQUENCE [LARGE SCALE GENOMIC DNA]</scope>
    <source>
        <strain evidence="18 19">SWub3</strain>
    </source>
</reference>
<keyword evidence="4 14" id="KW-0963">Cytoplasm</keyword>
<dbReference type="InterPro" id="IPR000713">
    <property type="entry name" value="Mur_ligase_N"/>
</dbReference>
<comment type="caution">
    <text evidence="18">The sequence shown here is derived from an EMBL/GenBank/DDBJ whole genome shotgun (WGS) entry which is preliminary data.</text>
</comment>
<dbReference type="InterPro" id="IPR036565">
    <property type="entry name" value="Mur-like_cat_sf"/>
</dbReference>
<dbReference type="Gene3D" id="3.90.190.20">
    <property type="entry name" value="Mur ligase, C-terminal domain"/>
    <property type="match status" value="1"/>
</dbReference>
<comment type="pathway">
    <text evidence="2 14">Cell wall biogenesis; peptidoglycan biosynthesis.</text>
</comment>
<evidence type="ECO:0000256" key="14">
    <source>
        <dbReference type="HAMAP-Rule" id="MF_00046"/>
    </source>
</evidence>
<evidence type="ECO:0000256" key="6">
    <source>
        <dbReference type="ARBA" id="ARBA00022618"/>
    </source>
</evidence>
<dbReference type="AlphaFoldDB" id="A0A323V0E7"/>
<dbReference type="UniPathway" id="UPA00219"/>
<dbReference type="SUPFAM" id="SSF53623">
    <property type="entry name" value="MurD-like peptide ligases, catalytic domain"/>
    <property type="match status" value="1"/>
</dbReference>
<evidence type="ECO:0000256" key="7">
    <source>
        <dbReference type="ARBA" id="ARBA00022741"/>
    </source>
</evidence>
<dbReference type="Pfam" id="PF01225">
    <property type="entry name" value="Mur_ligase"/>
    <property type="match status" value="1"/>
</dbReference>
<evidence type="ECO:0000256" key="2">
    <source>
        <dbReference type="ARBA" id="ARBA00004752"/>
    </source>
</evidence>
<dbReference type="InterPro" id="IPR004101">
    <property type="entry name" value="Mur_ligase_C"/>
</dbReference>
<accession>A0A323V0E7</accession>
<evidence type="ECO:0000256" key="3">
    <source>
        <dbReference type="ARBA" id="ARBA00012211"/>
    </source>
</evidence>
<evidence type="ECO:0000256" key="4">
    <source>
        <dbReference type="ARBA" id="ARBA00022490"/>
    </source>
</evidence>
<evidence type="ECO:0000259" key="15">
    <source>
        <dbReference type="Pfam" id="PF01225"/>
    </source>
</evidence>
<comment type="catalytic activity">
    <reaction evidence="13 14">
        <text>UDP-N-acetyl-alpha-D-muramate + L-alanine + ATP = UDP-N-acetyl-alpha-D-muramoyl-L-alanine + ADP + phosphate + H(+)</text>
        <dbReference type="Rhea" id="RHEA:23372"/>
        <dbReference type="ChEBI" id="CHEBI:15378"/>
        <dbReference type="ChEBI" id="CHEBI:30616"/>
        <dbReference type="ChEBI" id="CHEBI:43474"/>
        <dbReference type="ChEBI" id="CHEBI:57972"/>
        <dbReference type="ChEBI" id="CHEBI:70757"/>
        <dbReference type="ChEBI" id="CHEBI:83898"/>
        <dbReference type="ChEBI" id="CHEBI:456216"/>
        <dbReference type="EC" id="6.3.2.8"/>
    </reaction>
</comment>
<dbReference type="GO" id="GO:0009252">
    <property type="term" value="P:peptidoglycan biosynthetic process"/>
    <property type="evidence" value="ECO:0007669"/>
    <property type="project" value="UniProtKB-UniRule"/>
</dbReference>
<evidence type="ECO:0000256" key="10">
    <source>
        <dbReference type="ARBA" id="ARBA00022984"/>
    </source>
</evidence>
<dbReference type="GO" id="GO:0008763">
    <property type="term" value="F:UDP-N-acetylmuramate-L-alanine ligase activity"/>
    <property type="evidence" value="ECO:0007669"/>
    <property type="project" value="UniProtKB-UniRule"/>
</dbReference>
<feature type="domain" description="Mur ligase N-terminal catalytic" evidence="15">
    <location>
        <begin position="7"/>
        <end position="104"/>
    </location>
</feature>
<dbReference type="PANTHER" id="PTHR43445">
    <property type="entry name" value="UDP-N-ACETYLMURAMATE--L-ALANINE LIGASE-RELATED"/>
    <property type="match status" value="1"/>
</dbReference>
<sequence length="466" mass="49301">MKHKVKNIHFVGIGGSGMSGIAEVMVNLGFGVSGSDLGESAATRRLKAMGAKVMLGHDAANVQAADALVVSTAVRNDNPEVIAARARHIPVVPRAQMLAELMRLKSGIAIAGTHGKTTTTSLVASILAEGSMDPTFVIGGRLNAAGANARLGKGDFLVAEADESDASFLMLSPVISVVTNIDADHMDTYGHDFARLKQAFVDFLQRLPFYGVAVLCEDDPHVRSIMPLVSKQVVRYGFSESANIRAENVRAEAGRMIFDAVRVNGTTTRLPIELNLPGMHNVLNALAAIAVATEVQVPDESIIKALSEFRGVGRRFQRYGEVALPSGGSFTLIDDYGHHPVEMAATLAAARGAFPGRRLVLAFQPHRFTRTRDCFEDFVKVLNTVDALLLAEVYAAGEAPIVAADGRALARALRVSGKVEPVFIEDVADMPQAILGGARDGDVVITMGAGSIGAVPGKLASNEEQA</sequence>
<keyword evidence="7 14" id="KW-0547">Nucleotide-binding</keyword>
<feature type="domain" description="Mur ligase central" evidence="17">
    <location>
        <begin position="110"/>
        <end position="292"/>
    </location>
</feature>
<dbReference type="Proteomes" id="UP000248259">
    <property type="component" value="Unassembled WGS sequence"/>
</dbReference>
<comment type="similarity">
    <text evidence="14">Belongs to the MurCDEF family.</text>
</comment>
<dbReference type="InterPro" id="IPR050061">
    <property type="entry name" value="MurCDEF_pg_biosynth"/>
</dbReference>
<evidence type="ECO:0000313" key="19">
    <source>
        <dbReference type="Proteomes" id="UP000248259"/>
    </source>
</evidence>
<dbReference type="SUPFAM" id="SSF53244">
    <property type="entry name" value="MurD-like peptide ligases, peptide-binding domain"/>
    <property type="match status" value="1"/>
</dbReference>
<keyword evidence="10 14" id="KW-0573">Peptidoglycan synthesis</keyword>
<evidence type="ECO:0000256" key="9">
    <source>
        <dbReference type="ARBA" id="ARBA00022960"/>
    </source>
</evidence>
<gene>
    <name evidence="14" type="primary">murC</name>
    <name evidence="18" type="ORF">DNK49_01965</name>
</gene>
<dbReference type="GO" id="GO:0008360">
    <property type="term" value="P:regulation of cell shape"/>
    <property type="evidence" value="ECO:0007669"/>
    <property type="project" value="UniProtKB-KW"/>
</dbReference>
<dbReference type="EMBL" id="QKOE01000001">
    <property type="protein sequence ID" value="PZA18319.1"/>
    <property type="molecule type" value="Genomic_DNA"/>
</dbReference>
<dbReference type="Gene3D" id="3.40.1190.10">
    <property type="entry name" value="Mur-like, catalytic domain"/>
    <property type="match status" value="1"/>
</dbReference>
<comment type="subcellular location">
    <subcellularLocation>
        <location evidence="1 14">Cytoplasm</location>
    </subcellularLocation>
</comment>
<dbReference type="GO" id="GO:0071555">
    <property type="term" value="P:cell wall organization"/>
    <property type="evidence" value="ECO:0007669"/>
    <property type="project" value="UniProtKB-KW"/>
</dbReference>
<keyword evidence="19" id="KW-1185">Reference proteome</keyword>
<dbReference type="HAMAP" id="MF_00046">
    <property type="entry name" value="MurC"/>
    <property type="match status" value="1"/>
</dbReference>
<dbReference type="InterPro" id="IPR005758">
    <property type="entry name" value="UDP-N-AcMur_Ala_ligase_MurC"/>
</dbReference>
<dbReference type="OrthoDB" id="9804126at2"/>
<evidence type="ECO:0000256" key="1">
    <source>
        <dbReference type="ARBA" id="ARBA00004496"/>
    </source>
</evidence>
<feature type="binding site" evidence="14">
    <location>
        <begin position="112"/>
        <end position="118"/>
    </location>
    <ligand>
        <name>ATP</name>
        <dbReference type="ChEBI" id="CHEBI:30616"/>
    </ligand>
</feature>
<dbReference type="InterPro" id="IPR013221">
    <property type="entry name" value="Mur_ligase_cen"/>
</dbReference>
<dbReference type="InterPro" id="IPR036615">
    <property type="entry name" value="Mur_ligase_C_dom_sf"/>
</dbReference>
<dbReference type="SUPFAM" id="SSF51984">
    <property type="entry name" value="MurCD N-terminal domain"/>
    <property type="match status" value="1"/>
</dbReference>
<dbReference type="GO" id="GO:0005524">
    <property type="term" value="F:ATP binding"/>
    <property type="evidence" value="ECO:0007669"/>
    <property type="project" value="UniProtKB-UniRule"/>
</dbReference>
<evidence type="ECO:0000256" key="5">
    <source>
        <dbReference type="ARBA" id="ARBA00022598"/>
    </source>
</evidence>
<evidence type="ECO:0000256" key="11">
    <source>
        <dbReference type="ARBA" id="ARBA00023306"/>
    </source>
</evidence>
<keyword evidence="6 14" id="KW-0132">Cell division</keyword>
<keyword evidence="11 14" id="KW-0131">Cell cycle</keyword>
<evidence type="ECO:0000313" key="18">
    <source>
        <dbReference type="EMBL" id="PZA18319.1"/>
    </source>
</evidence>
<evidence type="ECO:0000256" key="13">
    <source>
        <dbReference type="ARBA" id="ARBA00047833"/>
    </source>
</evidence>
<feature type="domain" description="Mur ligase C-terminal" evidence="16">
    <location>
        <begin position="314"/>
        <end position="450"/>
    </location>
</feature>
<evidence type="ECO:0000259" key="17">
    <source>
        <dbReference type="Pfam" id="PF08245"/>
    </source>
</evidence>
<dbReference type="EC" id="6.3.2.8" evidence="3 14"/>
<organism evidence="18 19">
    <name type="scientific">Parazoarcus communis SWub3 = DSM 12120</name>
    <dbReference type="NCBI Taxonomy" id="1121029"/>
    <lineage>
        <taxon>Bacteria</taxon>
        <taxon>Pseudomonadati</taxon>
        <taxon>Pseudomonadota</taxon>
        <taxon>Betaproteobacteria</taxon>
        <taxon>Rhodocyclales</taxon>
        <taxon>Zoogloeaceae</taxon>
        <taxon>Parazoarcus</taxon>
    </lineage>
</organism>
<evidence type="ECO:0000256" key="8">
    <source>
        <dbReference type="ARBA" id="ARBA00022840"/>
    </source>
</evidence>
<keyword evidence="8 14" id="KW-0067">ATP-binding</keyword>
<evidence type="ECO:0000259" key="16">
    <source>
        <dbReference type="Pfam" id="PF02875"/>
    </source>
</evidence>
<dbReference type="FunFam" id="3.40.1190.10:FF:000001">
    <property type="entry name" value="UDP-N-acetylmuramate--L-alanine ligase"/>
    <property type="match status" value="1"/>
</dbReference>
<keyword evidence="5 14" id="KW-0436">Ligase</keyword>
<dbReference type="Pfam" id="PF08245">
    <property type="entry name" value="Mur_ligase_M"/>
    <property type="match status" value="1"/>
</dbReference>
<evidence type="ECO:0000256" key="12">
    <source>
        <dbReference type="ARBA" id="ARBA00023316"/>
    </source>
</evidence>
<dbReference type="NCBIfam" id="TIGR01082">
    <property type="entry name" value="murC"/>
    <property type="match status" value="1"/>
</dbReference>
<protein>
    <recommendedName>
        <fullName evidence="3 14">UDP-N-acetylmuramate--L-alanine ligase</fullName>
        <ecNumber evidence="3 14">6.3.2.8</ecNumber>
    </recommendedName>
    <alternativeName>
        <fullName evidence="14">UDP-N-acetylmuramoyl-L-alanine synthetase</fullName>
    </alternativeName>
</protein>
<name>A0A323V0E7_9RHOO</name>
<keyword evidence="12 14" id="KW-0961">Cell wall biogenesis/degradation</keyword>
<dbReference type="Pfam" id="PF02875">
    <property type="entry name" value="Mur_ligase_C"/>
    <property type="match status" value="1"/>
</dbReference>
<proteinExistence type="inferred from homology"/>
<comment type="function">
    <text evidence="14">Cell wall formation.</text>
</comment>
<dbReference type="RefSeq" id="WP_110522620.1">
    <property type="nucleotide sequence ID" value="NZ_QKOE01000001.1"/>
</dbReference>